<dbReference type="OrthoDB" id="674604at2759"/>
<feature type="repeat" description="WD" evidence="1">
    <location>
        <begin position="213"/>
        <end position="242"/>
    </location>
</feature>
<sequence>MAELEYVASTPLLGKWSSSGSSSSSSDDAGSGTDSNRAPEALETKKSGGGGGGRHKSLAVLTGHSGSVHCLAVCGEYVLSASDGRDIVAWRQPDLRRFARFGHGGGGSVKALAAVGGRVFSAHQDGRIRVWQVCGSENAFRLAATLPTARDRIGKILMQGSYVQTRRHHRKLWIEHADSISCLAVDGGAVYSGSWDKTLKVWRLSDLKCIESIKAHDDAVNALAAAGGAVFSASADGKIKIWARSPRALNHSLKAVLEAAGARKGAAVSWNAVVAAAGGRVAYGGCSDGRVVGWEEDEEGTWRVACEVRAHEMSVLCLSICCKGEVLCSGSADKSIGLWRTRAAAVGTGAGGIYRIGVVRGHEGPVKCVLASGFRVGEGFMLYSGGFDKNLRVWWVDGAKEAQGEGDL</sequence>
<evidence type="ECO:0000256" key="2">
    <source>
        <dbReference type="SAM" id="MobiDB-lite"/>
    </source>
</evidence>
<dbReference type="InterPro" id="IPR001680">
    <property type="entry name" value="WD40_rpt"/>
</dbReference>
<dbReference type="EMBL" id="JACMSC010000010">
    <property type="protein sequence ID" value="KAG6504013.1"/>
    <property type="molecule type" value="Genomic_DNA"/>
</dbReference>
<name>A0A8J5GMV1_ZINOF</name>
<proteinExistence type="predicted"/>
<evidence type="ECO:0000256" key="1">
    <source>
        <dbReference type="PROSITE-ProRule" id="PRU00221"/>
    </source>
</evidence>
<feature type="repeat" description="WD" evidence="1">
    <location>
        <begin position="308"/>
        <end position="339"/>
    </location>
</feature>
<keyword evidence="4" id="KW-1185">Reference proteome</keyword>
<dbReference type="InterPro" id="IPR045182">
    <property type="entry name" value="JINGUBANG-like"/>
</dbReference>
<dbReference type="PANTHER" id="PTHR22844:SF340">
    <property type="entry name" value="OS01G0946100 PROTEIN"/>
    <property type="match status" value="1"/>
</dbReference>
<feature type="region of interest" description="Disordered" evidence="2">
    <location>
        <begin position="1"/>
        <end position="54"/>
    </location>
</feature>
<gene>
    <name evidence="3" type="ORF">ZIOFF_036337</name>
</gene>
<dbReference type="FunFam" id="2.130.10.10:FF:000775">
    <property type="entry name" value="BnaA09g28200D protein"/>
    <property type="match status" value="1"/>
</dbReference>
<evidence type="ECO:0000313" key="3">
    <source>
        <dbReference type="EMBL" id="KAG6504013.1"/>
    </source>
</evidence>
<organism evidence="3 4">
    <name type="scientific">Zingiber officinale</name>
    <name type="common">Ginger</name>
    <name type="synonym">Amomum zingiber</name>
    <dbReference type="NCBI Taxonomy" id="94328"/>
    <lineage>
        <taxon>Eukaryota</taxon>
        <taxon>Viridiplantae</taxon>
        <taxon>Streptophyta</taxon>
        <taxon>Embryophyta</taxon>
        <taxon>Tracheophyta</taxon>
        <taxon>Spermatophyta</taxon>
        <taxon>Magnoliopsida</taxon>
        <taxon>Liliopsida</taxon>
        <taxon>Zingiberales</taxon>
        <taxon>Zingiberaceae</taxon>
        <taxon>Zingiber</taxon>
    </lineage>
</organism>
<dbReference type="Pfam" id="PF00400">
    <property type="entry name" value="WD40"/>
    <property type="match status" value="5"/>
</dbReference>
<dbReference type="AlphaFoldDB" id="A0A8J5GMV1"/>
<keyword evidence="1" id="KW-0853">WD repeat</keyword>
<protein>
    <submittedName>
        <fullName evidence="3">Uncharacterized protein</fullName>
    </submittedName>
</protein>
<dbReference type="PANTHER" id="PTHR22844">
    <property type="entry name" value="F-BOX AND WD40 DOMAIN PROTEIN"/>
    <property type="match status" value="1"/>
</dbReference>
<reference evidence="3 4" key="1">
    <citation type="submission" date="2020-08" db="EMBL/GenBank/DDBJ databases">
        <title>Plant Genome Project.</title>
        <authorList>
            <person name="Zhang R.-G."/>
        </authorList>
    </citation>
    <scope>NUCLEOTIDE SEQUENCE [LARGE SCALE GENOMIC DNA]</scope>
    <source>
        <tissue evidence="3">Rhizome</tissue>
    </source>
</reference>
<accession>A0A8J5GMV1</accession>
<dbReference type="PROSITE" id="PS50082">
    <property type="entry name" value="WD_REPEATS_2"/>
    <property type="match status" value="3"/>
</dbReference>
<evidence type="ECO:0000313" key="4">
    <source>
        <dbReference type="Proteomes" id="UP000734854"/>
    </source>
</evidence>
<feature type="compositionally biased region" description="Low complexity" evidence="2">
    <location>
        <begin position="17"/>
        <end position="35"/>
    </location>
</feature>
<comment type="caution">
    <text evidence="3">The sequence shown here is derived from an EMBL/GenBank/DDBJ whole genome shotgun (WGS) entry which is preliminary data.</text>
</comment>
<feature type="repeat" description="WD" evidence="1">
    <location>
        <begin position="173"/>
        <end position="212"/>
    </location>
</feature>
<dbReference type="SMART" id="SM00320">
    <property type="entry name" value="WD40"/>
    <property type="match status" value="6"/>
</dbReference>
<dbReference type="Proteomes" id="UP000734854">
    <property type="component" value="Unassembled WGS sequence"/>
</dbReference>